<dbReference type="EC" id="3.2.1.52" evidence="3"/>
<dbReference type="InterPro" id="IPR001764">
    <property type="entry name" value="Glyco_hydro_3_N"/>
</dbReference>
<dbReference type="GO" id="GO:0004563">
    <property type="term" value="F:beta-N-acetylhexosaminidase activity"/>
    <property type="evidence" value="ECO:0007669"/>
    <property type="project" value="UniProtKB-EC"/>
</dbReference>
<dbReference type="Gene3D" id="3.20.20.300">
    <property type="entry name" value="Glycoside hydrolase, family 3, N-terminal domain"/>
    <property type="match status" value="1"/>
</dbReference>
<proteinExistence type="inferred from homology"/>
<sequence length="546" mass="57712">MSRSPGGDPRPEQILARMSLAEKVGQLLVCEIYGTDPDRPHPGNLDHYGTAAAARVIEDLHLGGVVYFRWTDSFADGPEQLARLSNRLQAAATGSGAGVGLMIATDQEQGPSSRFGRPATPFPGAMPLGAIGDLDAARAAAAVTGRELAAVGITTDLAPDADINVNPANPVIGVRSFGADPARVAEMVVAQVEGYQQDAGVSACAKHFPGHGDTATDSHTGLPVIDHSQQEWQHTDLPPFEAAVAAEVDMVMTAHIRFPALEPSGEPATLSRAVLTDLLRTRLGFQGVIITDSLEMAGVRQSHSDREVPVMALAAGADLILMPPDPRGARDAIVEAVESGRIDPRQIDAKVLRVLRMKARRGMLDPVPVDPETVRQTVGTPQHLDLAADLARRAITLVHRGRVALPVDLAGRRVHVCGWRPPEHDLVSALGDALEVAGATPVARVDRADLVVCLTHDVAAGSDQARLVADLARACPAVLTVSVGTPYDLWELPAEVTQLAAYSSAETVPAAVVKVLTDDRPPCGMSPVDLSVWHNDHQVTGHRPNL</sequence>
<evidence type="ECO:0000256" key="4">
    <source>
        <dbReference type="ARBA" id="ARBA00022801"/>
    </source>
</evidence>
<dbReference type="SUPFAM" id="SSF51445">
    <property type="entry name" value="(Trans)glycosidases"/>
    <property type="match status" value="1"/>
</dbReference>
<dbReference type="GO" id="GO:0005975">
    <property type="term" value="P:carbohydrate metabolic process"/>
    <property type="evidence" value="ECO:0007669"/>
    <property type="project" value="InterPro"/>
</dbReference>
<evidence type="ECO:0000256" key="5">
    <source>
        <dbReference type="ARBA" id="ARBA00023295"/>
    </source>
</evidence>
<keyword evidence="4" id="KW-0378">Hydrolase</keyword>
<evidence type="ECO:0000259" key="6">
    <source>
        <dbReference type="Pfam" id="PF00933"/>
    </source>
</evidence>
<organism evidence="7 8">
    <name type="scientific">Acidipropionibacterium jensenii</name>
    <dbReference type="NCBI Taxonomy" id="1749"/>
    <lineage>
        <taxon>Bacteria</taxon>
        <taxon>Bacillati</taxon>
        <taxon>Actinomycetota</taxon>
        <taxon>Actinomycetes</taxon>
        <taxon>Propionibacteriales</taxon>
        <taxon>Propionibacteriaceae</taxon>
        <taxon>Acidipropionibacterium</taxon>
    </lineage>
</organism>
<dbReference type="GO" id="GO:0009254">
    <property type="term" value="P:peptidoglycan turnover"/>
    <property type="evidence" value="ECO:0007669"/>
    <property type="project" value="TreeGrafter"/>
</dbReference>
<dbReference type="InterPro" id="IPR036881">
    <property type="entry name" value="Glyco_hydro_3_C_sf"/>
</dbReference>
<comment type="similarity">
    <text evidence="2">Belongs to the glycosyl hydrolase 3 family.</text>
</comment>
<dbReference type="InterPro" id="IPR017853">
    <property type="entry name" value="GH"/>
</dbReference>
<dbReference type="AlphaFoldDB" id="A0A3Q9UJP7"/>
<dbReference type="KEGG" id="aji:C0Z10_08245"/>
<comment type="catalytic activity">
    <reaction evidence="1">
        <text>Hydrolysis of terminal non-reducing N-acetyl-D-hexosamine residues in N-acetyl-beta-D-hexosaminides.</text>
        <dbReference type="EC" id="3.2.1.52"/>
    </reaction>
</comment>
<dbReference type="Gene3D" id="3.40.50.1700">
    <property type="entry name" value="Glycoside hydrolase family 3 C-terminal domain"/>
    <property type="match status" value="1"/>
</dbReference>
<dbReference type="Pfam" id="PF00933">
    <property type="entry name" value="Glyco_hydro_3"/>
    <property type="match status" value="1"/>
</dbReference>
<evidence type="ECO:0000313" key="7">
    <source>
        <dbReference type="EMBL" id="AZZ39745.1"/>
    </source>
</evidence>
<name>A0A3Q9UJP7_9ACTN</name>
<evidence type="ECO:0000256" key="2">
    <source>
        <dbReference type="ARBA" id="ARBA00005336"/>
    </source>
</evidence>
<dbReference type="InterPro" id="IPR036962">
    <property type="entry name" value="Glyco_hydro_3_N_sf"/>
</dbReference>
<reference evidence="8" key="1">
    <citation type="submission" date="2017-12" db="EMBL/GenBank/DDBJ databases">
        <title>Whole genome sequencing of Acidipropionibacterium jensenii strains JS279 and JS280.</title>
        <authorList>
            <person name="Deptula P."/>
            <person name="Laine P."/>
            <person name="Smolander O.-P."/>
            <person name="Paulin L."/>
            <person name="Auvinen P."/>
            <person name="Varmanen P."/>
        </authorList>
    </citation>
    <scope>NUCLEOTIDE SEQUENCE [LARGE SCALE GENOMIC DNA]</scope>
    <source>
        <strain evidence="8">JS280</strain>
    </source>
</reference>
<dbReference type="InterPro" id="IPR050226">
    <property type="entry name" value="NagZ_Beta-hexosaminidase"/>
</dbReference>
<dbReference type="PANTHER" id="PTHR30480">
    <property type="entry name" value="BETA-HEXOSAMINIDASE-RELATED"/>
    <property type="match status" value="1"/>
</dbReference>
<dbReference type="EMBL" id="CP025570">
    <property type="protein sequence ID" value="AZZ39745.1"/>
    <property type="molecule type" value="Genomic_DNA"/>
</dbReference>
<evidence type="ECO:0000313" key="8">
    <source>
        <dbReference type="Proteomes" id="UP000285875"/>
    </source>
</evidence>
<evidence type="ECO:0000256" key="3">
    <source>
        <dbReference type="ARBA" id="ARBA00012663"/>
    </source>
</evidence>
<evidence type="ECO:0000256" key="1">
    <source>
        <dbReference type="ARBA" id="ARBA00001231"/>
    </source>
</evidence>
<accession>A0A3Q9UJP7</accession>
<dbReference type="PANTHER" id="PTHR30480:SF13">
    <property type="entry name" value="BETA-HEXOSAMINIDASE"/>
    <property type="match status" value="1"/>
</dbReference>
<keyword evidence="5" id="KW-0326">Glycosidase</keyword>
<dbReference type="RefSeq" id="WP_097799064.1">
    <property type="nucleotide sequence ID" value="NZ_CP025570.1"/>
</dbReference>
<gene>
    <name evidence="7" type="ORF">C0Z10_08245</name>
</gene>
<feature type="domain" description="Glycoside hydrolase family 3 N-terminal" evidence="6">
    <location>
        <begin position="20"/>
        <end position="356"/>
    </location>
</feature>
<dbReference type="Proteomes" id="UP000285875">
    <property type="component" value="Chromosome"/>
</dbReference>
<protein>
    <recommendedName>
        <fullName evidence="3">beta-N-acetylhexosaminidase</fullName>
        <ecNumber evidence="3">3.2.1.52</ecNumber>
    </recommendedName>
</protein>